<accession>A0AA86PTW4</accession>
<comment type="caution">
    <text evidence="1">The sequence shown here is derived from an EMBL/GenBank/DDBJ whole genome shotgun (WGS) entry which is preliminary data.</text>
</comment>
<proteinExistence type="predicted"/>
<gene>
    <name evidence="1" type="ORF">HINF_LOCUS33396</name>
    <name evidence="2" type="ORF">HINF_LOCUS49199</name>
</gene>
<evidence type="ECO:0000313" key="1">
    <source>
        <dbReference type="EMBL" id="CAI9945751.1"/>
    </source>
</evidence>
<organism evidence="1">
    <name type="scientific">Hexamita inflata</name>
    <dbReference type="NCBI Taxonomy" id="28002"/>
    <lineage>
        <taxon>Eukaryota</taxon>
        <taxon>Metamonada</taxon>
        <taxon>Diplomonadida</taxon>
        <taxon>Hexamitidae</taxon>
        <taxon>Hexamitinae</taxon>
        <taxon>Hexamita</taxon>
    </lineage>
</organism>
<reference evidence="1" key="1">
    <citation type="submission" date="2023-06" db="EMBL/GenBank/DDBJ databases">
        <authorList>
            <person name="Kurt Z."/>
        </authorList>
    </citation>
    <scope>NUCLEOTIDE SEQUENCE</scope>
</reference>
<dbReference type="EMBL" id="CATOUU010000751">
    <property type="protein sequence ID" value="CAI9945751.1"/>
    <property type="molecule type" value="Genomic_DNA"/>
</dbReference>
<protein>
    <submittedName>
        <fullName evidence="2">Hypothetical_protein</fullName>
    </submittedName>
</protein>
<sequence>MEVNRVQMIFLPKLVHNTKDRLRRIVVRKISNSLDFQVELRATFQTLIIFSNIIHFYLSTYLKQNDTNVNCNLIISHILNIFGNIQEVTFDQLLKASYCSYYIGTYLGSRIIVCENYVSLQNFKEDRFLVPLSTQLKQLKQI</sequence>
<keyword evidence="3" id="KW-1185">Reference proteome</keyword>
<evidence type="ECO:0000313" key="3">
    <source>
        <dbReference type="Proteomes" id="UP001642409"/>
    </source>
</evidence>
<name>A0AA86PTW4_9EUKA</name>
<dbReference type="Proteomes" id="UP001642409">
    <property type="component" value="Unassembled WGS sequence"/>
</dbReference>
<reference evidence="2 3" key="2">
    <citation type="submission" date="2024-07" db="EMBL/GenBank/DDBJ databases">
        <authorList>
            <person name="Akdeniz Z."/>
        </authorList>
    </citation>
    <scope>NUCLEOTIDE SEQUENCE [LARGE SCALE GENOMIC DNA]</scope>
</reference>
<evidence type="ECO:0000313" key="2">
    <source>
        <dbReference type="EMBL" id="CAL6060385.1"/>
    </source>
</evidence>
<dbReference type="AlphaFoldDB" id="A0AA86PTW4"/>
<dbReference type="EMBL" id="CAXDID020000230">
    <property type="protein sequence ID" value="CAL6060385.1"/>
    <property type="molecule type" value="Genomic_DNA"/>
</dbReference>